<keyword evidence="1" id="KW-0472">Membrane</keyword>
<dbReference type="Proteomes" id="UP000030512">
    <property type="component" value="Chromosome"/>
</dbReference>
<accession>A0A126T787</accession>
<protein>
    <submittedName>
        <fullName evidence="2">Uncharacterized protein</fullName>
    </submittedName>
</protein>
<evidence type="ECO:0000256" key="1">
    <source>
        <dbReference type="SAM" id="Phobius"/>
    </source>
</evidence>
<feature type="transmembrane region" description="Helical" evidence="1">
    <location>
        <begin position="79"/>
        <end position="97"/>
    </location>
</feature>
<keyword evidence="1" id="KW-1133">Transmembrane helix</keyword>
<keyword evidence="3" id="KW-1185">Reference proteome</keyword>
<keyword evidence="1" id="KW-0812">Transmembrane</keyword>
<evidence type="ECO:0000313" key="2">
    <source>
        <dbReference type="EMBL" id="AMK77947.1"/>
    </source>
</evidence>
<evidence type="ECO:0000313" key="3">
    <source>
        <dbReference type="Proteomes" id="UP000030512"/>
    </source>
</evidence>
<dbReference type="AlphaFoldDB" id="A0A126T787"/>
<organism evidence="2 3">
    <name type="scientific">Methylomonas denitrificans</name>
    <dbReference type="NCBI Taxonomy" id="1538553"/>
    <lineage>
        <taxon>Bacteria</taxon>
        <taxon>Pseudomonadati</taxon>
        <taxon>Pseudomonadota</taxon>
        <taxon>Gammaproteobacteria</taxon>
        <taxon>Methylococcales</taxon>
        <taxon>Methylococcaceae</taxon>
        <taxon>Methylomonas</taxon>
    </lineage>
</organism>
<feature type="transmembrane region" description="Helical" evidence="1">
    <location>
        <begin position="20"/>
        <end position="46"/>
    </location>
</feature>
<dbReference type="STRING" id="1538553.JT25_015920"/>
<name>A0A126T787_9GAMM</name>
<sequence length="103" mass="11701">MKELTMTLNDAISEFIAYGFVRHGVGFGIVLFGITILISSGMIPWLSDRQKRGVRGHLDAQNDSRPPTKEEKFYHSKFLTFKAGIFMVALGVFFILFQPKLIF</sequence>
<gene>
    <name evidence="2" type="ORF">JT25_015920</name>
</gene>
<dbReference type="EMBL" id="CP014476">
    <property type="protein sequence ID" value="AMK77947.1"/>
    <property type="molecule type" value="Genomic_DNA"/>
</dbReference>
<reference evidence="2 3" key="1">
    <citation type="journal article" date="2015" name="Environ. Microbiol.">
        <title>Methane oxidation coupled to nitrate reduction under hypoxia by the Gammaproteobacterium Methylomonas denitrificans, sp. nov. type strain FJG1.</title>
        <authorList>
            <person name="Kits K.D."/>
            <person name="Klotz M.G."/>
            <person name="Stein L.Y."/>
        </authorList>
    </citation>
    <scope>NUCLEOTIDE SEQUENCE [LARGE SCALE GENOMIC DNA]</scope>
    <source>
        <strain evidence="2 3">FJG1</strain>
    </source>
</reference>
<proteinExistence type="predicted"/>
<dbReference type="KEGG" id="mdn:JT25_015920"/>